<evidence type="ECO:0000313" key="2">
    <source>
        <dbReference type="EMBL" id="RRR52918.1"/>
    </source>
</evidence>
<comment type="caution">
    <text evidence="2">The sequence shown here is derived from an EMBL/GenBank/DDBJ whole genome shotgun (WGS) entry which is preliminary data.</text>
</comment>
<dbReference type="SUPFAM" id="SSF52317">
    <property type="entry name" value="Class I glutamine amidotransferase-like"/>
    <property type="match status" value="1"/>
</dbReference>
<dbReference type="RefSeq" id="WP_125266049.1">
    <property type="nucleotide sequence ID" value="NZ_CP102145.1"/>
</dbReference>
<dbReference type="GO" id="GO:0005737">
    <property type="term" value="C:cytoplasm"/>
    <property type="evidence" value="ECO:0007669"/>
    <property type="project" value="TreeGrafter"/>
</dbReference>
<dbReference type="InterPro" id="IPR006287">
    <property type="entry name" value="DJ-1"/>
</dbReference>
<dbReference type="CDD" id="cd03135">
    <property type="entry name" value="GATase1_DJ-1"/>
    <property type="match status" value="1"/>
</dbReference>
<proteinExistence type="predicted"/>
<dbReference type="PANTHER" id="PTHR48094">
    <property type="entry name" value="PROTEIN/NUCLEIC ACID DEGLYCASE DJ-1-RELATED"/>
    <property type="match status" value="1"/>
</dbReference>
<dbReference type="Proteomes" id="UP000274117">
    <property type="component" value="Unassembled WGS sequence"/>
</dbReference>
<organism evidence="2 3">
    <name type="scientific">Streptococcus suis</name>
    <dbReference type="NCBI Taxonomy" id="1307"/>
    <lineage>
        <taxon>Bacteria</taxon>
        <taxon>Bacillati</taxon>
        <taxon>Bacillota</taxon>
        <taxon>Bacilli</taxon>
        <taxon>Lactobacillales</taxon>
        <taxon>Streptococcaceae</taxon>
        <taxon>Streptococcus</taxon>
    </lineage>
</organism>
<feature type="domain" description="DJ-1/PfpI" evidence="1">
    <location>
        <begin position="2"/>
        <end position="162"/>
    </location>
</feature>
<dbReference type="Gene3D" id="3.40.50.880">
    <property type="match status" value="1"/>
</dbReference>
<dbReference type="EMBL" id="RSDO01000008">
    <property type="protein sequence ID" value="RRR52918.1"/>
    <property type="molecule type" value="Genomic_DNA"/>
</dbReference>
<accession>A0A3R8S990</accession>
<gene>
    <name evidence="2" type="ORF">EI998_05370</name>
</gene>
<dbReference type="InterPro" id="IPR029062">
    <property type="entry name" value="Class_I_gatase-like"/>
</dbReference>
<evidence type="ECO:0000313" key="3">
    <source>
        <dbReference type="Proteomes" id="UP000274117"/>
    </source>
</evidence>
<name>A0A3R8S990_STRSU</name>
<dbReference type="NCBIfam" id="TIGR01383">
    <property type="entry name" value="not_thiJ"/>
    <property type="match status" value="1"/>
</dbReference>
<sequence>MKKVAVLFAEGFEEIEALTPVDVLRRANMDCQMVGLTSQTVTGSHGIPVQTDSVFDGDLSAYDLIVLPGGMPGATNLRDKSGLIEELKTQAAAGKFVAAICAAPIVLERAELLKDRHFTCYPGMEEQIASGIHQTDEVVVDGNIVTSRGAGTSLPFAYKLVELLGGDGQALAQTMVYQQG</sequence>
<protein>
    <submittedName>
        <fullName evidence="2">DJ-1/PfpI family protein</fullName>
    </submittedName>
</protein>
<evidence type="ECO:0000259" key="1">
    <source>
        <dbReference type="Pfam" id="PF01965"/>
    </source>
</evidence>
<dbReference type="Pfam" id="PF01965">
    <property type="entry name" value="DJ-1_PfpI"/>
    <property type="match status" value="1"/>
</dbReference>
<dbReference type="PANTHER" id="PTHR48094:SF12">
    <property type="entry name" value="PARKINSON DISEASE PROTEIN 7 HOMOLOG"/>
    <property type="match status" value="1"/>
</dbReference>
<reference evidence="2 3" key="2">
    <citation type="submission" date="2018-12" db="EMBL/GenBank/DDBJ databases">
        <title>Whole-genome sequences of fifteen clinical Streptococcus suis strains isolated from pigs between 2006 and 2018.</title>
        <authorList>
            <person name="Stevens M.J.A."/>
            <person name="Cernela N."/>
            <person name="Spoerry Serrano N."/>
            <person name="Schmitt S."/>
            <person name="Schrenzel J."/>
            <person name="Stephan R."/>
        </authorList>
    </citation>
    <scope>NUCLEOTIDE SEQUENCE [LARGE SCALE GENOMIC DNA]</scope>
    <source>
        <strain evidence="2 3">PP422</strain>
    </source>
</reference>
<dbReference type="AlphaFoldDB" id="A0A3R8S990"/>
<dbReference type="InterPro" id="IPR050325">
    <property type="entry name" value="Prot/Nucl_acid_deglycase"/>
</dbReference>
<reference evidence="2 3" key="1">
    <citation type="submission" date="2018-11" db="EMBL/GenBank/DDBJ databases">
        <authorList>
            <person name="Stevens M.J."/>
            <person name="Cernela N."/>
            <person name="Spoerry Serrano N."/>
            <person name="Schmitt S."/>
            <person name="Schrenzel J."/>
            <person name="Stephan R."/>
        </authorList>
    </citation>
    <scope>NUCLEOTIDE SEQUENCE [LARGE SCALE GENOMIC DNA]</scope>
    <source>
        <strain evidence="2 3">PP422</strain>
    </source>
</reference>
<dbReference type="InterPro" id="IPR002818">
    <property type="entry name" value="DJ-1/PfpI"/>
</dbReference>